<dbReference type="GO" id="GO:0004222">
    <property type="term" value="F:metalloendopeptidase activity"/>
    <property type="evidence" value="ECO:0007669"/>
    <property type="project" value="InterPro"/>
</dbReference>
<keyword evidence="2" id="KW-0479">Metal-binding</keyword>
<name>M4V9G9_9BACT</name>
<dbReference type="InterPro" id="IPR024079">
    <property type="entry name" value="MetalloPept_cat_dom_sf"/>
</dbReference>
<evidence type="ECO:0000313" key="7">
    <source>
        <dbReference type="Proteomes" id="UP000012040"/>
    </source>
</evidence>
<keyword evidence="3" id="KW-0378">Hydrolase</keyword>
<dbReference type="Pfam" id="PF00413">
    <property type="entry name" value="Peptidase_M10"/>
    <property type="match status" value="1"/>
</dbReference>
<dbReference type="InterPro" id="IPR001818">
    <property type="entry name" value="Pept_M10_metallopeptidase"/>
</dbReference>
<feature type="domain" description="Peptidase M10 metallopeptidase" evidence="5">
    <location>
        <begin position="92"/>
        <end position="206"/>
    </location>
</feature>
<dbReference type="KEGG" id="bex:A11Q_1652"/>
<keyword evidence="4" id="KW-0862">Zinc</keyword>
<dbReference type="SUPFAM" id="SSF55486">
    <property type="entry name" value="Metalloproteases ('zincins'), catalytic domain"/>
    <property type="match status" value="1"/>
</dbReference>
<accession>M4V9G9</accession>
<evidence type="ECO:0000259" key="5">
    <source>
        <dbReference type="Pfam" id="PF00413"/>
    </source>
</evidence>
<reference evidence="6 7" key="1">
    <citation type="journal article" date="2013" name="ISME J.">
        <title>By their genes ye shall know them: genomic signatures of predatory bacteria.</title>
        <authorList>
            <person name="Pasternak Z."/>
            <person name="Pietrokovski S."/>
            <person name="Rotem O."/>
            <person name="Gophna U."/>
            <person name="Lurie-Weinberger M.N."/>
            <person name="Jurkevitch E."/>
        </authorList>
    </citation>
    <scope>NUCLEOTIDE SEQUENCE [LARGE SCALE GENOMIC DNA]</scope>
    <source>
        <strain evidence="6 7">JSS</strain>
    </source>
</reference>
<sequence length="211" mass="23700">MAVFFFAVSTVLGACAPRQQKDCGFVQNIYGQRISWKKNLPIPLILHKSVPESLRPAVYRAVATWETTAGRKLFEVFEDSSQIEDTPSRDKKNAIYFLSEWESDRTSEQGRTSVYWAGDQIQEADIRINAHDFSYYDQSPQQLVGSYGVSSSGISLSEGYSFEALILHELGHFLGLKHREGETVMATHLAAYSDRVALAAVDQESLSCEYK</sequence>
<dbReference type="EMBL" id="CP003537">
    <property type="protein sequence ID" value="AGH95868.1"/>
    <property type="molecule type" value="Genomic_DNA"/>
</dbReference>
<dbReference type="Gene3D" id="3.40.390.10">
    <property type="entry name" value="Collagenase (Catalytic Domain)"/>
    <property type="match status" value="1"/>
</dbReference>
<evidence type="ECO:0000256" key="4">
    <source>
        <dbReference type="ARBA" id="ARBA00022833"/>
    </source>
</evidence>
<keyword evidence="7" id="KW-1185">Reference proteome</keyword>
<organism evidence="6 7">
    <name type="scientific">Pseudobdellovibrio exovorus JSS</name>
    <dbReference type="NCBI Taxonomy" id="1184267"/>
    <lineage>
        <taxon>Bacteria</taxon>
        <taxon>Pseudomonadati</taxon>
        <taxon>Bdellovibrionota</taxon>
        <taxon>Bdellovibrionia</taxon>
        <taxon>Bdellovibrionales</taxon>
        <taxon>Pseudobdellovibrionaceae</taxon>
        <taxon>Pseudobdellovibrio</taxon>
    </lineage>
</organism>
<dbReference type="GO" id="GO:0031012">
    <property type="term" value="C:extracellular matrix"/>
    <property type="evidence" value="ECO:0007669"/>
    <property type="project" value="InterPro"/>
</dbReference>
<dbReference type="HOGENOM" id="CLU_1302903_0_0_7"/>
<proteinExistence type="predicted"/>
<keyword evidence="1" id="KW-0645">Protease</keyword>
<protein>
    <submittedName>
        <fullName evidence="6">Metallo proteinase related protein</fullName>
    </submittedName>
</protein>
<dbReference type="Proteomes" id="UP000012040">
    <property type="component" value="Chromosome"/>
</dbReference>
<dbReference type="eggNOG" id="COG5549">
    <property type="taxonomic scope" value="Bacteria"/>
</dbReference>
<dbReference type="AlphaFoldDB" id="M4V9G9"/>
<evidence type="ECO:0000256" key="3">
    <source>
        <dbReference type="ARBA" id="ARBA00022801"/>
    </source>
</evidence>
<gene>
    <name evidence="6" type="ORF">A11Q_1652</name>
</gene>
<evidence type="ECO:0000256" key="2">
    <source>
        <dbReference type="ARBA" id="ARBA00022723"/>
    </source>
</evidence>
<dbReference type="GO" id="GO:0006508">
    <property type="term" value="P:proteolysis"/>
    <property type="evidence" value="ECO:0007669"/>
    <property type="project" value="UniProtKB-KW"/>
</dbReference>
<dbReference type="GO" id="GO:0008270">
    <property type="term" value="F:zinc ion binding"/>
    <property type="evidence" value="ECO:0007669"/>
    <property type="project" value="InterPro"/>
</dbReference>
<evidence type="ECO:0000256" key="1">
    <source>
        <dbReference type="ARBA" id="ARBA00022670"/>
    </source>
</evidence>
<dbReference type="PATRIC" id="fig|1184267.3.peg.1674"/>
<evidence type="ECO:0000313" key="6">
    <source>
        <dbReference type="EMBL" id="AGH95868.1"/>
    </source>
</evidence>